<sequence>PGIEEALEQKLDALKQLQKSLRSIKEYLVLHATEEEDEEETGKEIETKSTKDEEVESKKEEEEEDVVSSSDISQTPSLKKPIFSTADANIIAIAQDAISTAPDNSKANLELTQALEARAKTLSFVEYLGSVGRAVVALHTCVLNSEEFERRDKARNGKEKPQGKEEVKVEIRGKEEEEQAEKTETETAKDSAIWAPRSVRDHYYWDLRNSKVRVCELSKGDRHIPIELAYSFDLSGSVVADDPSFDAAQTAINRLSSYDADAGDLIGTCTWGGDVESMLELTDDFDLVAETITDNLTSLSGTDLDQGVRCVAEVFDDSKTDSIPNSSQMSSEDLGQYVYLDKHKKEVMKQAIFISDGEGSFNVNSTYLASVKEKDICINTVCVMCEEDSSAESRMKQIAYQTGGRYVRTNSTYATDYWVSHYNNVALRQWLIPYPCACFPVPPGDRIINTNTPCTPTGVDTVKFAGSFSRHRWNKGSEMIGREDEPRESEILDGSNHQMDSVDQGADIGRSMEYEDNAEQPYYVRGVRMARPTLKKNRRLKGSRTIDGVPVPIQQTMPPAPSSNLPLPVPSHRMIYKHHEPAKTSKPSIRQRLLIRSQGKRGFVSYLCWILGSSMTGYLMFGHWFMYLCCCGPCIGYRYSYDDYIDGEKKKSHSRNIKADSEVKALQQRSGWSSVQGQKRRLGMRAREGAILSPPPSRSTVSHSTPLPPPRRTLPSRQPTPVPESLLPSSSHHDEYDSIPHPPLHHPPSRDFIPPPPSRELSHPPSSSALSQRMSQVSHSQPQPESASSSALSPPRQPAPPPAMSALQMRMKRSQGSGMLH</sequence>
<feature type="non-terminal residue" evidence="2">
    <location>
        <position position="1"/>
    </location>
</feature>
<dbReference type="InterPro" id="IPR036465">
    <property type="entry name" value="vWFA_dom_sf"/>
</dbReference>
<proteinExistence type="predicted"/>
<feature type="region of interest" description="Disordered" evidence="1">
    <location>
        <begin position="689"/>
        <end position="821"/>
    </location>
</feature>
<comment type="caution">
    <text evidence="2">The sequence shown here is derived from an EMBL/GenBank/DDBJ whole genome shotgun (WGS) entry which is preliminary data.</text>
</comment>
<dbReference type="EMBL" id="BQXS01011970">
    <property type="protein sequence ID" value="GKT18652.1"/>
    <property type="molecule type" value="Genomic_DNA"/>
</dbReference>
<feature type="compositionally biased region" description="Pro residues" evidence="1">
    <location>
        <begin position="706"/>
        <end position="722"/>
    </location>
</feature>
<reference evidence="2" key="1">
    <citation type="submission" date="2022-03" db="EMBL/GenBank/DDBJ databases">
        <title>Draft genome sequence of Aduncisulcus paluster, a free-living microaerophilic Fornicata.</title>
        <authorList>
            <person name="Yuyama I."/>
            <person name="Kume K."/>
            <person name="Tamura T."/>
            <person name="Inagaki Y."/>
            <person name="Hashimoto T."/>
        </authorList>
    </citation>
    <scope>NUCLEOTIDE SEQUENCE</scope>
    <source>
        <strain evidence="2">NY0171</strain>
    </source>
</reference>
<feature type="region of interest" description="Disordered" evidence="1">
    <location>
        <begin position="149"/>
        <end position="168"/>
    </location>
</feature>
<feature type="region of interest" description="Disordered" evidence="1">
    <location>
        <begin position="31"/>
        <end position="74"/>
    </location>
</feature>
<evidence type="ECO:0000256" key="1">
    <source>
        <dbReference type="SAM" id="MobiDB-lite"/>
    </source>
</evidence>
<feature type="compositionally biased region" description="Basic and acidic residues" evidence="1">
    <location>
        <begin position="42"/>
        <end position="60"/>
    </location>
</feature>
<dbReference type="SUPFAM" id="SSF53300">
    <property type="entry name" value="vWA-like"/>
    <property type="match status" value="1"/>
</dbReference>
<dbReference type="Proteomes" id="UP001057375">
    <property type="component" value="Unassembled WGS sequence"/>
</dbReference>
<feature type="compositionally biased region" description="Low complexity" evidence="1">
    <location>
        <begin position="778"/>
        <end position="794"/>
    </location>
</feature>
<dbReference type="Gene3D" id="3.40.50.410">
    <property type="entry name" value="von Willebrand factor, type A domain"/>
    <property type="match status" value="1"/>
</dbReference>
<accession>A0ABQ5JZL1</accession>
<evidence type="ECO:0000313" key="3">
    <source>
        <dbReference type="Proteomes" id="UP001057375"/>
    </source>
</evidence>
<name>A0ABQ5JZL1_9EUKA</name>
<gene>
    <name evidence="2" type="ORF">ADUPG1_011347</name>
</gene>
<evidence type="ECO:0000313" key="2">
    <source>
        <dbReference type="EMBL" id="GKT18652.1"/>
    </source>
</evidence>
<keyword evidence="3" id="KW-1185">Reference proteome</keyword>
<feature type="compositionally biased region" description="Basic and acidic residues" evidence="1">
    <location>
        <begin position="480"/>
        <end position="490"/>
    </location>
</feature>
<feature type="region of interest" description="Disordered" evidence="1">
    <location>
        <begin position="479"/>
        <end position="500"/>
    </location>
</feature>
<organism evidence="2 3">
    <name type="scientific">Aduncisulcus paluster</name>
    <dbReference type="NCBI Taxonomy" id="2918883"/>
    <lineage>
        <taxon>Eukaryota</taxon>
        <taxon>Metamonada</taxon>
        <taxon>Carpediemonas-like organisms</taxon>
        <taxon>Aduncisulcus</taxon>
    </lineage>
</organism>
<protein>
    <submittedName>
        <fullName evidence="2">Uncharacterized protein</fullName>
    </submittedName>
</protein>